<dbReference type="InterPro" id="IPR036832">
    <property type="entry name" value="PPK_N_dom_sf"/>
</dbReference>
<dbReference type="NCBIfam" id="NF003924">
    <property type="entry name" value="PRK05443.3-2"/>
    <property type="match status" value="1"/>
</dbReference>
<dbReference type="NCBIfam" id="NF003918">
    <property type="entry name" value="PRK05443.1-2"/>
    <property type="match status" value="1"/>
</dbReference>
<evidence type="ECO:0000259" key="8">
    <source>
        <dbReference type="Pfam" id="PF02503"/>
    </source>
</evidence>
<comment type="PTM">
    <text evidence="6 7">An intermediate of this reaction is the autophosphorylated ppk in which a phosphate is covalently linked to a histidine residue through a N-P bond.</text>
</comment>
<dbReference type="NCBIfam" id="TIGR03705">
    <property type="entry name" value="poly_P_kin"/>
    <property type="match status" value="1"/>
</dbReference>
<dbReference type="PANTHER" id="PTHR30218:SF0">
    <property type="entry name" value="POLYPHOSPHATE KINASE"/>
    <property type="match status" value="1"/>
</dbReference>
<feature type="domain" description="Polyphosphate kinase C-terminal" evidence="10">
    <location>
        <begin position="496"/>
        <end position="654"/>
    </location>
</feature>
<comment type="function">
    <text evidence="6 7">Catalyzes the reversible transfer of the terminal phosphate of ATP to form a long-chain polyphosphate (polyP).</text>
</comment>
<evidence type="ECO:0000256" key="2">
    <source>
        <dbReference type="ARBA" id="ARBA00022679"/>
    </source>
</evidence>
<dbReference type="GO" id="GO:0008976">
    <property type="term" value="F:polyphosphate kinase activity"/>
    <property type="evidence" value="ECO:0007669"/>
    <property type="project" value="UniProtKB-UniRule"/>
</dbReference>
<feature type="binding site" evidence="6">
    <location>
        <position position="461"/>
    </location>
    <ligand>
        <name>ATP</name>
        <dbReference type="ChEBI" id="CHEBI:30616"/>
    </ligand>
</feature>
<dbReference type="AlphaFoldDB" id="A0A151CF75"/>
<sequence length="695" mass="79144">MAIDLNSSQLYFNRELSWLQFNSRVLAQALDEKLPPLERLKFLAIYGTNLDEFYMIRVAGLKALFKARIQESGADKLTPTEQLDAIRDYLHREQEILENCYASIISELHTHGVHVKNYDMLNTAEQAEIEEIFFNEIFPVIIPIAVDATHPFPHLNNLSFGLAITLEDDSKNIKHGLIRIPRILPRFIQTGQTFVPIESVVEHFSGELFPGFTQLASTPFRVTRNADIEIEEEEADDFLEILQEGLRSRNKGSLIRLELMEGADKGLLNFLLSHLNLDEDDIYSYKGVPLNLGSLWQIVGDKALSHLVLPTFTPKTLPPLDSENLFEAIEKQDVLLYHPFDSFEPVVQFIKQAAADPDTLAIRMTLYRAGQKSPIVKALIDAVRDGKQVMVLVELKARFDEENNLRWAKALEDAGAHVVYGIPGLKVHAKIAQIIKRKGKKLQSYVHLATGNYNPSTAKIYTDISYFTSKEAFGNDATHFFHFLTGFSTYTKLDTLFMSPVQIKPKLIRLIEKEGKFGKNGHIILKANSLVDKDIIKALYLASQEGCKIDLIIRGICCLKPRIKGVSENITVSSIIGKYLEHPRIYYFKNNKVNCFISSADLMPRNLIRRIELMTPIVEEKLTQKIVQILMLQLADNQLRWELQEDGNYVKVPMLGKAVNNHEVLEQYVNKIYDKTKKETPDYVSRLASRILKDS</sequence>
<dbReference type="Pfam" id="PF13089">
    <property type="entry name" value="PP_kinase_N"/>
    <property type="match status" value="1"/>
</dbReference>
<feature type="active site" description="Phosphohistidine intermediate" evidence="6">
    <location>
        <position position="428"/>
    </location>
</feature>
<organism evidence="12 13">
    <name type="scientific">Sulfurovum riftiae</name>
    <dbReference type="NCBI Taxonomy" id="1630136"/>
    <lineage>
        <taxon>Bacteria</taxon>
        <taxon>Pseudomonadati</taxon>
        <taxon>Campylobacterota</taxon>
        <taxon>Epsilonproteobacteria</taxon>
        <taxon>Campylobacterales</taxon>
        <taxon>Sulfurovaceae</taxon>
        <taxon>Sulfurovum</taxon>
    </lineage>
</organism>
<evidence type="ECO:0000259" key="10">
    <source>
        <dbReference type="Pfam" id="PF13090"/>
    </source>
</evidence>
<evidence type="ECO:0000256" key="3">
    <source>
        <dbReference type="ARBA" id="ARBA00022741"/>
    </source>
</evidence>
<evidence type="ECO:0000259" key="11">
    <source>
        <dbReference type="Pfam" id="PF17941"/>
    </source>
</evidence>
<dbReference type="GO" id="GO:0005524">
    <property type="term" value="F:ATP binding"/>
    <property type="evidence" value="ECO:0007669"/>
    <property type="project" value="UniProtKB-KW"/>
</dbReference>
<dbReference type="InterPro" id="IPR025200">
    <property type="entry name" value="PPK_C_dom2"/>
</dbReference>
<dbReference type="HAMAP" id="MF_00347">
    <property type="entry name" value="Polyphosphate_kinase"/>
    <property type="match status" value="1"/>
</dbReference>
<dbReference type="InterPro" id="IPR024953">
    <property type="entry name" value="PP_kinase_middle"/>
</dbReference>
<keyword evidence="6" id="KW-0460">Magnesium</keyword>
<proteinExistence type="inferred from homology"/>
<evidence type="ECO:0000256" key="7">
    <source>
        <dbReference type="RuleBase" id="RU003800"/>
    </source>
</evidence>
<feature type="domain" description="Polyphosphate kinase N-terminal" evidence="9">
    <location>
        <begin position="11"/>
        <end position="115"/>
    </location>
</feature>
<dbReference type="PIRSF" id="PIRSF015589">
    <property type="entry name" value="PP_kinase"/>
    <property type="match status" value="1"/>
</dbReference>
<dbReference type="STRING" id="1630136.AS592_02030"/>
<protein>
    <recommendedName>
        <fullName evidence="6 7">Polyphosphate kinase</fullName>
        <ecNumber evidence="6 7">2.7.4.1</ecNumber>
    </recommendedName>
    <alternativeName>
        <fullName evidence="6">ATP-polyphosphate phosphotransferase</fullName>
    </alternativeName>
    <alternativeName>
        <fullName evidence="6">Polyphosphoric acid kinase</fullName>
    </alternativeName>
</protein>
<keyword evidence="4 6" id="KW-0418">Kinase</keyword>
<evidence type="ECO:0000256" key="1">
    <source>
        <dbReference type="ARBA" id="ARBA00022553"/>
    </source>
</evidence>
<gene>
    <name evidence="6" type="primary">ppk</name>
    <name evidence="12" type="ORF">AS592_02030</name>
</gene>
<feature type="binding site" evidence="6">
    <location>
        <position position="398"/>
    </location>
    <ligand>
        <name>Mg(2+)</name>
        <dbReference type="ChEBI" id="CHEBI:18420"/>
    </ligand>
</feature>
<dbReference type="InterPro" id="IPR003414">
    <property type="entry name" value="PP_kinase"/>
</dbReference>
<dbReference type="OrthoDB" id="9761456at2"/>
<dbReference type="Gene3D" id="3.30.1840.10">
    <property type="entry name" value="Polyphosphate kinase middle domain"/>
    <property type="match status" value="1"/>
</dbReference>
<dbReference type="Pfam" id="PF02503">
    <property type="entry name" value="PP_kinase"/>
    <property type="match status" value="1"/>
</dbReference>
<keyword evidence="2 6" id="KW-0808">Transferase</keyword>
<dbReference type="SUPFAM" id="SSF56024">
    <property type="entry name" value="Phospholipase D/nuclease"/>
    <property type="match status" value="2"/>
</dbReference>
<dbReference type="NCBIfam" id="NF003917">
    <property type="entry name" value="PRK05443.1-1"/>
    <property type="match status" value="1"/>
</dbReference>
<feature type="binding site" evidence="6">
    <location>
        <position position="368"/>
    </location>
    <ligand>
        <name>Mg(2+)</name>
        <dbReference type="ChEBI" id="CHEBI:18420"/>
    </ligand>
</feature>
<comment type="catalytic activity">
    <reaction evidence="6 7">
        <text>[phosphate](n) + ATP = [phosphate](n+1) + ADP</text>
        <dbReference type="Rhea" id="RHEA:19573"/>
        <dbReference type="Rhea" id="RHEA-COMP:9859"/>
        <dbReference type="Rhea" id="RHEA-COMP:14280"/>
        <dbReference type="ChEBI" id="CHEBI:16838"/>
        <dbReference type="ChEBI" id="CHEBI:30616"/>
        <dbReference type="ChEBI" id="CHEBI:456216"/>
        <dbReference type="EC" id="2.7.4.1"/>
    </reaction>
</comment>
<dbReference type="Proteomes" id="UP000075359">
    <property type="component" value="Unassembled WGS sequence"/>
</dbReference>
<dbReference type="InterPro" id="IPR025198">
    <property type="entry name" value="PPK_N_dom"/>
</dbReference>
<dbReference type="GO" id="GO:0006799">
    <property type="term" value="P:polyphosphate biosynthetic process"/>
    <property type="evidence" value="ECO:0007669"/>
    <property type="project" value="UniProtKB-UniRule"/>
</dbReference>
<dbReference type="PANTHER" id="PTHR30218">
    <property type="entry name" value="POLYPHOSPHATE KINASE"/>
    <property type="match status" value="1"/>
</dbReference>
<feature type="domain" description="Polyphosphate kinase middle" evidence="8">
    <location>
        <begin position="125"/>
        <end position="298"/>
    </location>
</feature>
<feature type="binding site" evidence="6">
    <location>
        <position position="582"/>
    </location>
    <ligand>
        <name>ATP</name>
        <dbReference type="ChEBI" id="CHEBI:30616"/>
    </ligand>
</feature>
<dbReference type="EC" id="2.7.4.1" evidence="6 7"/>
<accession>A0A151CF75</accession>
<dbReference type="EMBL" id="LNKT01000045">
    <property type="protein sequence ID" value="KYJ86166.1"/>
    <property type="molecule type" value="Genomic_DNA"/>
</dbReference>
<dbReference type="Gene3D" id="1.20.58.310">
    <property type="entry name" value="Polyphosphate kinase N-terminal domain"/>
    <property type="match status" value="1"/>
</dbReference>
<feature type="domain" description="Polyphosphate kinase C-terminal" evidence="11">
    <location>
        <begin position="324"/>
        <end position="488"/>
    </location>
</feature>
<keyword evidence="5 6" id="KW-0067">ATP-binding</keyword>
<keyword evidence="6" id="KW-0479">Metal-binding</keyword>
<name>A0A151CF75_9BACT</name>
<dbReference type="InterPro" id="IPR041108">
    <property type="entry name" value="PP_kinase_C_1"/>
</dbReference>
<evidence type="ECO:0000259" key="9">
    <source>
        <dbReference type="Pfam" id="PF13089"/>
    </source>
</evidence>
<evidence type="ECO:0000256" key="5">
    <source>
        <dbReference type="ARBA" id="ARBA00022840"/>
    </source>
</evidence>
<dbReference type="InterPro" id="IPR036830">
    <property type="entry name" value="PP_kinase_middle_dom_sf"/>
</dbReference>
<dbReference type="Pfam" id="PF17941">
    <property type="entry name" value="PP_kinase_C_1"/>
    <property type="match status" value="1"/>
</dbReference>
<dbReference type="CDD" id="cd09168">
    <property type="entry name" value="PLDc_PaPPK1_C2_like"/>
    <property type="match status" value="1"/>
</dbReference>
<dbReference type="Pfam" id="PF13090">
    <property type="entry name" value="PP_kinase_C"/>
    <property type="match status" value="1"/>
</dbReference>
<comment type="caution">
    <text evidence="12">The sequence shown here is derived from an EMBL/GenBank/DDBJ whole genome shotgun (WGS) entry which is preliminary data.</text>
</comment>
<evidence type="ECO:0000256" key="6">
    <source>
        <dbReference type="HAMAP-Rule" id="MF_00347"/>
    </source>
</evidence>
<feature type="binding site" evidence="6">
    <location>
        <position position="49"/>
    </location>
    <ligand>
        <name>ATP</name>
        <dbReference type="ChEBI" id="CHEBI:30616"/>
    </ligand>
</feature>
<dbReference type="CDD" id="cd09165">
    <property type="entry name" value="PLDc_PaPPK1_C1_like"/>
    <property type="match status" value="1"/>
</dbReference>
<dbReference type="GO" id="GO:0009358">
    <property type="term" value="C:polyphosphate kinase complex"/>
    <property type="evidence" value="ECO:0007669"/>
    <property type="project" value="InterPro"/>
</dbReference>
<dbReference type="GO" id="GO:0046872">
    <property type="term" value="F:metal ion binding"/>
    <property type="evidence" value="ECO:0007669"/>
    <property type="project" value="UniProtKB-KW"/>
</dbReference>
<dbReference type="SUPFAM" id="SSF140356">
    <property type="entry name" value="PPK N-terminal domain-like"/>
    <property type="match status" value="1"/>
</dbReference>
<keyword evidence="3 6" id="KW-0547">Nucleotide-binding</keyword>
<dbReference type="Gene3D" id="3.30.870.10">
    <property type="entry name" value="Endonuclease Chain A"/>
    <property type="match status" value="2"/>
</dbReference>
<reference evidence="12 13" key="1">
    <citation type="submission" date="2015-11" db="EMBL/GenBank/DDBJ databases">
        <title>Draft genome of Sulfurovum riftiae 1812E, a member of the Epsilonproteobacteria isolated from the tube of the deep-sea hydrothermal vent tubewom Riftia pachyptila.</title>
        <authorList>
            <person name="Vetriani C."/>
            <person name="Giovannelli D."/>
        </authorList>
    </citation>
    <scope>NUCLEOTIDE SEQUENCE [LARGE SCALE GENOMIC DNA]</scope>
    <source>
        <strain evidence="12 13">1812E</strain>
    </source>
</reference>
<comment type="cofactor">
    <cofactor evidence="6">
        <name>Mg(2+)</name>
        <dbReference type="ChEBI" id="CHEBI:18420"/>
    </cofactor>
</comment>
<evidence type="ECO:0000313" key="13">
    <source>
        <dbReference type="Proteomes" id="UP000075359"/>
    </source>
</evidence>
<keyword evidence="13" id="KW-1185">Reference proteome</keyword>
<evidence type="ECO:0000313" key="12">
    <source>
        <dbReference type="EMBL" id="KYJ86166.1"/>
    </source>
</evidence>
<evidence type="ECO:0000256" key="4">
    <source>
        <dbReference type="ARBA" id="ARBA00022777"/>
    </source>
</evidence>
<feature type="binding site" evidence="6">
    <location>
        <position position="554"/>
    </location>
    <ligand>
        <name>ATP</name>
        <dbReference type="ChEBI" id="CHEBI:30616"/>
    </ligand>
</feature>
<comment type="similarity">
    <text evidence="6 7">Belongs to the polyphosphate kinase 1 (PPK1) family.</text>
</comment>
<dbReference type="NCBIfam" id="NF003921">
    <property type="entry name" value="PRK05443.2-2"/>
    <property type="match status" value="1"/>
</dbReference>
<dbReference type="SUPFAM" id="SSF143724">
    <property type="entry name" value="PHP14-like"/>
    <property type="match status" value="1"/>
</dbReference>
<keyword evidence="1 6" id="KW-0597">Phosphoprotein</keyword>
<dbReference type="RefSeq" id="WP_067331616.1">
    <property type="nucleotide sequence ID" value="NZ_LNKT01000045.1"/>
</dbReference>